<sequence>MERPRRRRHQALLGRGLLHKDVHARSHPPRLQRHARHRPRCRPRGTARQRPRRRHALDAALSRRHHAVSSRWRKHAGNPRHQQLGEPAHRRRTHPRRLSLPETRKKQIHRRPPARTSRMARRHHWRANKSPPHFQHMETLHAGFPAPPRRPVGPRENRMDAANSRITSHRAQPVFWNMKKSVRASLPVISTLAAIATVAPDIAQAAAPPPSSRPNVVIFITDDESWLERSAYGWSNLPTPHFDRVARKGALFTRCYTSAPSCAPSRASLLTGRNFWELEQGAFIQAWLPKKFPLLPDLLADAGYHTGYTGKGWGPGIPPPGVSKRDYRNPAGKACNNIKRPKEERSPGMSDFDYAANFEAFLKKRPAGTPFYFWVGCVEPHHPIDPNNHKHLETRHGIKPDDIKMPGFQTDKPESRRERAGIWHELCRADDDLGRILDTLEQSGELDNTIIIVTGDNGTAIPLSKASPYDWGVHEPLAIMWPARMKAARRVDDFVNFADFAPTILEAAGVPVPESMSGRSILPLLLSEKSGRIDSTRSFTVTGLEWHGQMPPYNSAARAIRDERYQYIINYGIRPPSATPPNRGAPTSLKPGETWEELYDCEADPWQQTNLAASPAHAETKARLKKQMRDYQLKTRDPRATGNMEIFNQTRALVETRKKNNYKDAHAP</sequence>
<reference evidence="7 8" key="1">
    <citation type="journal article" date="2018" name="Syst. Appl. Microbiol.">
        <title>Ereboglobus luteus gen. nov. sp. nov. from cockroach guts, and new insights into the oxygen relationship of the genera Opitutus and Didymococcus (Verrucomicrobia: Opitutaceae).</title>
        <authorList>
            <person name="Tegtmeier D."/>
            <person name="Belitz A."/>
            <person name="Radek R."/>
            <person name="Heimerl T."/>
            <person name="Brune A."/>
        </authorList>
    </citation>
    <scope>NUCLEOTIDE SEQUENCE [LARGE SCALE GENOMIC DNA]</scope>
    <source>
        <strain evidence="7 8">Ho45</strain>
    </source>
</reference>
<evidence type="ECO:0000256" key="4">
    <source>
        <dbReference type="ARBA" id="ARBA00022837"/>
    </source>
</evidence>
<evidence type="ECO:0000256" key="1">
    <source>
        <dbReference type="ARBA" id="ARBA00008779"/>
    </source>
</evidence>
<dbReference type="InterPro" id="IPR024607">
    <property type="entry name" value="Sulfatase_CS"/>
</dbReference>
<dbReference type="PROSITE" id="PS00523">
    <property type="entry name" value="SULFATASE_1"/>
    <property type="match status" value="1"/>
</dbReference>
<proteinExistence type="inferred from homology"/>
<evidence type="ECO:0000256" key="3">
    <source>
        <dbReference type="ARBA" id="ARBA00022801"/>
    </source>
</evidence>
<feature type="compositionally biased region" description="Basic residues" evidence="5">
    <location>
        <begin position="106"/>
        <end position="122"/>
    </location>
</feature>
<feature type="region of interest" description="Disordered" evidence="5">
    <location>
        <begin position="315"/>
        <end position="347"/>
    </location>
</feature>
<evidence type="ECO:0000259" key="6">
    <source>
        <dbReference type="Pfam" id="PF00884"/>
    </source>
</evidence>
<dbReference type="CDD" id="cd16027">
    <property type="entry name" value="SGSH"/>
    <property type="match status" value="1"/>
</dbReference>
<dbReference type="AlphaFoldDB" id="A0A2U8E3K5"/>
<comment type="similarity">
    <text evidence="1">Belongs to the sulfatase family.</text>
</comment>
<keyword evidence="3" id="KW-0378">Hydrolase</keyword>
<dbReference type="EMBL" id="CP023004">
    <property type="protein sequence ID" value="AWI09468.1"/>
    <property type="molecule type" value="Genomic_DNA"/>
</dbReference>
<name>A0A2U8E3K5_9BACT</name>
<evidence type="ECO:0000256" key="2">
    <source>
        <dbReference type="ARBA" id="ARBA00022723"/>
    </source>
</evidence>
<dbReference type="InterPro" id="IPR050738">
    <property type="entry name" value="Sulfatase"/>
</dbReference>
<dbReference type="Gene3D" id="3.40.720.10">
    <property type="entry name" value="Alkaline Phosphatase, subunit A"/>
    <property type="match status" value="1"/>
</dbReference>
<keyword evidence="8" id="KW-1185">Reference proteome</keyword>
<dbReference type="KEGG" id="elut:CKA38_09605"/>
<evidence type="ECO:0000313" key="8">
    <source>
        <dbReference type="Proteomes" id="UP000244896"/>
    </source>
</evidence>
<dbReference type="InterPro" id="IPR000917">
    <property type="entry name" value="Sulfatase_N"/>
</dbReference>
<feature type="compositionally biased region" description="Basic residues" evidence="5">
    <location>
        <begin position="62"/>
        <end position="78"/>
    </location>
</feature>
<feature type="region of interest" description="Disordered" evidence="5">
    <location>
        <begin position="1"/>
        <end position="122"/>
    </location>
</feature>
<feature type="compositionally biased region" description="Basic residues" evidence="5">
    <location>
        <begin position="25"/>
        <end position="55"/>
    </location>
</feature>
<keyword evidence="4" id="KW-0106">Calcium</keyword>
<accession>A0A2U8E3K5</accession>
<dbReference type="GO" id="GO:0046872">
    <property type="term" value="F:metal ion binding"/>
    <property type="evidence" value="ECO:0007669"/>
    <property type="project" value="UniProtKB-KW"/>
</dbReference>
<dbReference type="InterPro" id="IPR017850">
    <property type="entry name" value="Alkaline_phosphatase_core_sf"/>
</dbReference>
<dbReference type="Proteomes" id="UP000244896">
    <property type="component" value="Chromosome"/>
</dbReference>
<dbReference type="Pfam" id="PF00884">
    <property type="entry name" value="Sulfatase"/>
    <property type="match status" value="1"/>
</dbReference>
<evidence type="ECO:0000256" key="5">
    <source>
        <dbReference type="SAM" id="MobiDB-lite"/>
    </source>
</evidence>
<dbReference type="PANTHER" id="PTHR42693">
    <property type="entry name" value="ARYLSULFATASE FAMILY MEMBER"/>
    <property type="match status" value="1"/>
</dbReference>
<feature type="compositionally biased region" description="Basic residues" evidence="5">
    <location>
        <begin position="1"/>
        <end position="10"/>
    </location>
</feature>
<dbReference type="SUPFAM" id="SSF53649">
    <property type="entry name" value="Alkaline phosphatase-like"/>
    <property type="match status" value="1"/>
</dbReference>
<feature type="domain" description="Sulfatase N-terminal" evidence="6">
    <location>
        <begin position="214"/>
        <end position="510"/>
    </location>
</feature>
<feature type="region of interest" description="Disordered" evidence="5">
    <location>
        <begin position="397"/>
        <end position="416"/>
    </location>
</feature>
<dbReference type="OrthoDB" id="9762324at2"/>
<protein>
    <recommendedName>
        <fullName evidence="6">Sulfatase N-terminal domain-containing protein</fullName>
    </recommendedName>
</protein>
<organism evidence="7 8">
    <name type="scientific">Ereboglobus luteus</name>
    <dbReference type="NCBI Taxonomy" id="1796921"/>
    <lineage>
        <taxon>Bacteria</taxon>
        <taxon>Pseudomonadati</taxon>
        <taxon>Verrucomicrobiota</taxon>
        <taxon>Opitutia</taxon>
        <taxon>Opitutales</taxon>
        <taxon>Opitutaceae</taxon>
        <taxon>Ereboglobus</taxon>
    </lineage>
</organism>
<dbReference type="PANTHER" id="PTHR42693:SF53">
    <property type="entry name" value="ENDO-4-O-SULFATASE"/>
    <property type="match status" value="1"/>
</dbReference>
<dbReference type="GO" id="GO:0004065">
    <property type="term" value="F:arylsulfatase activity"/>
    <property type="evidence" value="ECO:0007669"/>
    <property type="project" value="TreeGrafter"/>
</dbReference>
<gene>
    <name evidence="7" type="ORF">CKA38_09605</name>
</gene>
<keyword evidence="2" id="KW-0479">Metal-binding</keyword>
<evidence type="ECO:0000313" key="7">
    <source>
        <dbReference type="EMBL" id="AWI09468.1"/>
    </source>
</evidence>